<feature type="region of interest" description="Disordered" evidence="1">
    <location>
        <begin position="108"/>
        <end position="129"/>
    </location>
</feature>
<sequence>MADATSRLDTVQRSTTIDISTRYPCIENGGKSYKNGLFHLCFFHRQPTRSLLGAAISARRFDEITAPEKVKIRHVGDRLCFIAVRSTAGQWFTPSGVRYSTLSIRPPTTGLPYNSDQRENDLGGFDNQL</sequence>
<keyword evidence="3" id="KW-1185">Reference proteome</keyword>
<comment type="caution">
    <text evidence="2">The sequence shown here is derived from an EMBL/GenBank/DDBJ whole genome shotgun (WGS) entry which is preliminary data.</text>
</comment>
<dbReference type="Proteomes" id="UP001558652">
    <property type="component" value="Unassembled WGS sequence"/>
</dbReference>
<protein>
    <submittedName>
        <fullName evidence="2">Uncharacterized protein</fullName>
    </submittedName>
</protein>
<gene>
    <name evidence="2" type="ORF">AAG570_012346</name>
</gene>
<evidence type="ECO:0000313" key="2">
    <source>
        <dbReference type="EMBL" id="KAL1131109.1"/>
    </source>
</evidence>
<accession>A0ABD0YIW5</accession>
<reference evidence="2 3" key="1">
    <citation type="submission" date="2024-07" db="EMBL/GenBank/DDBJ databases">
        <title>Chromosome-level genome assembly of the water stick insect Ranatra chinensis (Heteroptera: Nepidae).</title>
        <authorList>
            <person name="Liu X."/>
        </authorList>
    </citation>
    <scope>NUCLEOTIDE SEQUENCE [LARGE SCALE GENOMIC DNA]</scope>
    <source>
        <strain evidence="2">Cailab_2021Rc</strain>
        <tissue evidence="2">Muscle</tissue>
    </source>
</reference>
<evidence type="ECO:0000256" key="1">
    <source>
        <dbReference type="SAM" id="MobiDB-lite"/>
    </source>
</evidence>
<organism evidence="2 3">
    <name type="scientific">Ranatra chinensis</name>
    <dbReference type="NCBI Taxonomy" id="642074"/>
    <lineage>
        <taxon>Eukaryota</taxon>
        <taxon>Metazoa</taxon>
        <taxon>Ecdysozoa</taxon>
        <taxon>Arthropoda</taxon>
        <taxon>Hexapoda</taxon>
        <taxon>Insecta</taxon>
        <taxon>Pterygota</taxon>
        <taxon>Neoptera</taxon>
        <taxon>Paraneoptera</taxon>
        <taxon>Hemiptera</taxon>
        <taxon>Heteroptera</taxon>
        <taxon>Panheteroptera</taxon>
        <taxon>Nepomorpha</taxon>
        <taxon>Nepidae</taxon>
        <taxon>Ranatrinae</taxon>
        <taxon>Ranatra</taxon>
    </lineage>
</organism>
<proteinExistence type="predicted"/>
<name>A0ABD0YIW5_9HEMI</name>
<dbReference type="EMBL" id="JBFDAA010000007">
    <property type="protein sequence ID" value="KAL1131109.1"/>
    <property type="molecule type" value="Genomic_DNA"/>
</dbReference>
<evidence type="ECO:0000313" key="3">
    <source>
        <dbReference type="Proteomes" id="UP001558652"/>
    </source>
</evidence>
<dbReference type="AlphaFoldDB" id="A0ABD0YIW5"/>